<organism evidence="9 10">
    <name type="scientific">Neodothiora populina</name>
    <dbReference type="NCBI Taxonomy" id="2781224"/>
    <lineage>
        <taxon>Eukaryota</taxon>
        <taxon>Fungi</taxon>
        <taxon>Dikarya</taxon>
        <taxon>Ascomycota</taxon>
        <taxon>Pezizomycotina</taxon>
        <taxon>Dothideomycetes</taxon>
        <taxon>Dothideomycetidae</taxon>
        <taxon>Dothideales</taxon>
        <taxon>Dothioraceae</taxon>
        <taxon>Neodothiora</taxon>
    </lineage>
</organism>
<evidence type="ECO:0000256" key="6">
    <source>
        <dbReference type="ARBA" id="ARBA00048184"/>
    </source>
</evidence>
<dbReference type="PANTHER" id="PTHR47043">
    <property type="entry name" value="UDP-N-ACETYLGLUCOSAMINE TRANSFERASE SUBUNIT ALG13"/>
    <property type="match status" value="1"/>
</dbReference>
<evidence type="ECO:0000256" key="2">
    <source>
        <dbReference type="ARBA" id="ARBA00012614"/>
    </source>
</evidence>
<dbReference type="PANTHER" id="PTHR47043:SF1">
    <property type="entry name" value="UDP-N-ACETYLGLUCOSAMINE TRANSFERASE SUBUNIT ALG13"/>
    <property type="match status" value="1"/>
</dbReference>
<comment type="function">
    <text evidence="4 7">Involved in protein N-glycosylation. Essential for the second step of the dolichol-linked oligosaccharide pathway.</text>
</comment>
<evidence type="ECO:0000256" key="7">
    <source>
        <dbReference type="RuleBase" id="RU362128"/>
    </source>
</evidence>
<sequence length="203" mass="21599">MSTTHASQTSRKVCFVTVGATASFAPLIRAVVSCSFFAALIKLHYTHLIVQYGADGEAMFQDCLKAARASGDSAALQVSGIALDKRGLGEYMGLAKTGGEGGAEGVVVSHAGSGTILDALRRAVLIVVVPNQELLDNHQVELAEALAEQEYVVHGRIDNLHQALFDAEALRTRNEQWPPVNSGVHRNSRGLAGVLDEEMGFLD</sequence>
<reference evidence="9 10" key="1">
    <citation type="submission" date="2024-07" db="EMBL/GenBank/DDBJ databases">
        <title>Draft sequence of the Neodothiora populina.</title>
        <authorList>
            <person name="Drown D.D."/>
            <person name="Schuette U.S."/>
            <person name="Buechlein A.B."/>
            <person name="Rusch D.R."/>
            <person name="Winton L.W."/>
            <person name="Adams G.A."/>
        </authorList>
    </citation>
    <scope>NUCLEOTIDE SEQUENCE [LARGE SCALE GENOMIC DNA]</scope>
    <source>
        <strain evidence="9 10">CPC 39397</strain>
    </source>
</reference>
<gene>
    <name evidence="7" type="primary">ALG13</name>
    <name evidence="9" type="ORF">AAFC00_000259</name>
</gene>
<proteinExistence type="inferred from homology"/>
<dbReference type="Pfam" id="PF04101">
    <property type="entry name" value="Glyco_tran_28_C"/>
    <property type="match status" value="1"/>
</dbReference>
<keyword evidence="7" id="KW-0256">Endoplasmic reticulum</keyword>
<name>A0ABR3PCB1_9PEZI</name>
<comment type="catalytic activity">
    <reaction evidence="6">
        <text>an N-acetyl-alpha-D-glucosaminyl-diphospho-di-trans,poly-cis-dolichol + UDP-N-acetyl-alpha-D-glucosamine = an N,N'-diacetylchitobiosyl-diphospho-di-trans,poly-cis-dolichol + UDP + H(+)</text>
        <dbReference type="Rhea" id="RHEA:23380"/>
        <dbReference type="Rhea" id="RHEA-COMP:19507"/>
        <dbReference type="Rhea" id="RHEA-COMP:19510"/>
        <dbReference type="ChEBI" id="CHEBI:15378"/>
        <dbReference type="ChEBI" id="CHEBI:57269"/>
        <dbReference type="ChEBI" id="CHEBI:57705"/>
        <dbReference type="ChEBI" id="CHEBI:58223"/>
        <dbReference type="ChEBI" id="CHEBI:58427"/>
        <dbReference type="EC" id="2.4.1.141"/>
    </reaction>
</comment>
<dbReference type="GeneID" id="95973962"/>
<comment type="caution">
    <text evidence="9">The sequence shown here is derived from an EMBL/GenBank/DDBJ whole genome shotgun (WGS) entry which is preliminary data.</text>
</comment>
<dbReference type="Gene3D" id="3.40.50.2000">
    <property type="entry name" value="Glycogen Phosphorylase B"/>
    <property type="match status" value="1"/>
</dbReference>
<evidence type="ECO:0000259" key="8">
    <source>
        <dbReference type="Pfam" id="PF04101"/>
    </source>
</evidence>
<comment type="similarity">
    <text evidence="7">Belongs to the glycosyltransferase 28 family.</text>
</comment>
<comment type="subcellular location">
    <subcellularLocation>
        <location evidence="7">Endoplasmic reticulum</location>
    </subcellularLocation>
</comment>
<accession>A0ABR3PCB1</accession>
<dbReference type="EC" id="2.4.1.141" evidence="2 7"/>
<evidence type="ECO:0000256" key="4">
    <source>
        <dbReference type="ARBA" id="ARBA00024804"/>
    </source>
</evidence>
<dbReference type="InterPro" id="IPR007235">
    <property type="entry name" value="Glyco_trans_28_C"/>
</dbReference>
<keyword evidence="7" id="KW-0808">Transferase</keyword>
<dbReference type="EMBL" id="JBFMKM010000009">
    <property type="protein sequence ID" value="KAL1303795.1"/>
    <property type="molecule type" value="Genomic_DNA"/>
</dbReference>
<protein>
    <recommendedName>
        <fullName evidence="3 7">UDP-N-acetylglucosamine transferase subunit ALG13</fullName>
        <ecNumber evidence="2 7">2.4.1.141</ecNumber>
    </recommendedName>
    <alternativeName>
        <fullName evidence="5 7">Asparagine-linked glycosylation protein 13</fullName>
    </alternativeName>
</protein>
<feature type="domain" description="Glycosyl transferase family 28 C-terminal" evidence="8">
    <location>
        <begin position="106"/>
        <end position="168"/>
    </location>
</feature>
<evidence type="ECO:0000313" key="10">
    <source>
        <dbReference type="Proteomes" id="UP001562354"/>
    </source>
</evidence>
<evidence type="ECO:0000313" key="9">
    <source>
        <dbReference type="EMBL" id="KAL1303795.1"/>
    </source>
</evidence>
<evidence type="ECO:0000256" key="5">
    <source>
        <dbReference type="ARBA" id="ARBA00032061"/>
    </source>
</evidence>
<dbReference type="InterPro" id="IPR052474">
    <property type="entry name" value="UDP-GlcNAc_transferase"/>
</dbReference>
<keyword evidence="10" id="KW-1185">Reference proteome</keyword>
<dbReference type="Proteomes" id="UP001562354">
    <property type="component" value="Unassembled WGS sequence"/>
</dbReference>
<dbReference type="SUPFAM" id="SSF53756">
    <property type="entry name" value="UDP-Glycosyltransferase/glycogen phosphorylase"/>
    <property type="match status" value="1"/>
</dbReference>
<keyword evidence="7" id="KW-0328">Glycosyltransferase</keyword>
<dbReference type="RefSeq" id="XP_069200070.1">
    <property type="nucleotide sequence ID" value="XM_069342041.1"/>
</dbReference>
<comment type="subunit">
    <text evidence="1 7">Heterodimer with ALG14 to form a functional enzyme.</text>
</comment>
<evidence type="ECO:0000256" key="3">
    <source>
        <dbReference type="ARBA" id="ARBA00017468"/>
    </source>
</evidence>
<evidence type="ECO:0000256" key="1">
    <source>
        <dbReference type="ARBA" id="ARBA00011198"/>
    </source>
</evidence>